<protein>
    <submittedName>
        <fullName evidence="1">Uncharacterized protein</fullName>
    </submittedName>
</protein>
<dbReference type="AlphaFoldDB" id="A0A816HA68"/>
<evidence type="ECO:0000313" key="2">
    <source>
        <dbReference type="EMBL" id="CAF4702256.1"/>
    </source>
</evidence>
<proteinExistence type="predicted"/>
<organism evidence="1 3">
    <name type="scientific">Didymodactylos carnosus</name>
    <dbReference type="NCBI Taxonomy" id="1234261"/>
    <lineage>
        <taxon>Eukaryota</taxon>
        <taxon>Metazoa</taxon>
        <taxon>Spiralia</taxon>
        <taxon>Gnathifera</taxon>
        <taxon>Rotifera</taxon>
        <taxon>Eurotatoria</taxon>
        <taxon>Bdelloidea</taxon>
        <taxon>Philodinida</taxon>
        <taxon>Philodinidae</taxon>
        <taxon>Didymodactylos</taxon>
    </lineage>
</organism>
<dbReference type="EMBL" id="CAJOBC010163051">
    <property type="protein sequence ID" value="CAF4702256.1"/>
    <property type="molecule type" value="Genomic_DNA"/>
</dbReference>
<accession>A0A816HA68</accession>
<name>A0A816HA68_9BILA</name>
<gene>
    <name evidence="1" type="ORF">GPM918_LOCUS46703</name>
    <name evidence="2" type="ORF">SRO942_LOCUS51435</name>
</gene>
<reference evidence="1" key="1">
    <citation type="submission" date="2021-02" db="EMBL/GenBank/DDBJ databases">
        <authorList>
            <person name="Nowell W R."/>
        </authorList>
    </citation>
    <scope>NUCLEOTIDE SEQUENCE</scope>
</reference>
<sequence>MDSGRPRWRGAHSARR</sequence>
<evidence type="ECO:0000313" key="3">
    <source>
        <dbReference type="Proteomes" id="UP000663829"/>
    </source>
</evidence>
<dbReference type="EMBL" id="CAJNOQ010069861">
    <property type="protein sequence ID" value="CAF1685003.1"/>
    <property type="molecule type" value="Genomic_DNA"/>
</dbReference>
<feature type="non-terminal residue" evidence="1">
    <location>
        <position position="16"/>
    </location>
</feature>
<comment type="caution">
    <text evidence="1">The sequence shown here is derived from an EMBL/GenBank/DDBJ whole genome shotgun (WGS) entry which is preliminary data.</text>
</comment>
<evidence type="ECO:0000313" key="1">
    <source>
        <dbReference type="EMBL" id="CAF1685003.1"/>
    </source>
</evidence>
<dbReference type="Proteomes" id="UP000663829">
    <property type="component" value="Unassembled WGS sequence"/>
</dbReference>
<dbReference type="Proteomes" id="UP000681722">
    <property type="component" value="Unassembled WGS sequence"/>
</dbReference>
<keyword evidence="3" id="KW-1185">Reference proteome</keyword>